<comment type="subcellular location">
    <subcellularLocation>
        <location evidence="1 12">Endoplasmic reticulum membrane</location>
        <topology evidence="1 12">Multi-pass membrane protein</topology>
    </subcellularLocation>
</comment>
<feature type="region of interest" description="Disordered" evidence="13">
    <location>
        <begin position="1"/>
        <end position="28"/>
    </location>
</feature>
<keyword evidence="9" id="KW-1133">Transmembrane helix</keyword>
<protein>
    <recommendedName>
        <fullName evidence="12">Mannosyltransferase</fullName>
        <ecNumber evidence="12">2.4.1.-</ecNumber>
    </recommendedName>
</protein>
<dbReference type="Pfam" id="PF03901">
    <property type="entry name" value="Glyco_transf_22"/>
    <property type="match status" value="1"/>
</dbReference>
<keyword evidence="6" id="KW-0808">Transferase</keyword>
<organism evidence="14 15">
    <name type="scientific">Venturia effusa</name>
    <dbReference type="NCBI Taxonomy" id="50376"/>
    <lineage>
        <taxon>Eukaryota</taxon>
        <taxon>Fungi</taxon>
        <taxon>Dikarya</taxon>
        <taxon>Ascomycota</taxon>
        <taxon>Pezizomycotina</taxon>
        <taxon>Dothideomycetes</taxon>
        <taxon>Pleosporomycetidae</taxon>
        <taxon>Venturiales</taxon>
        <taxon>Venturiaceae</taxon>
        <taxon>Venturia</taxon>
    </lineage>
</organism>
<sequence>MSMSSSPPSTRLTQQQHKSSRITSTGSGFPSARHVLLLLVALRIVNALAVKTFYVPDEYYQSLEPAWQLAFGTDSGAWITWEWRNQLRSSLHPILFAGIYRAAAIFSHLCNFSPVARAALLLAAPKITQGAIAAGLDYFTWRLAEKVFGTGSHSAWSTVQNSPHIIIHVAY</sequence>
<comment type="pathway">
    <text evidence="2">Glycolipid biosynthesis; glycosylphosphatidylinositol-anchor biosynthesis.</text>
</comment>
<dbReference type="PANTHER" id="PTHR22760:SF4">
    <property type="entry name" value="GPI MANNOSYLTRANSFERASE 3"/>
    <property type="match status" value="1"/>
</dbReference>
<dbReference type="InterPro" id="IPR005599">
    <property type="entry name" value="GPI_mannosylTrfase"/>
</dbReference>
<dbReference type="UniPathway" id="UPA00196"/>
<evidence type="ECO:0000256" key="8">
    <source>
        <dbReference type="ARBA" id="ARBA00022824"/>
    </source>
</evidence>
<dbReference type="AlphaFoldDB" id="A0A517LLQ8"/>
<evidence type="ECO:0000256" key="7">
    <source>
        <dbReference type="ARBA" id="ARBA00022692"/>
    </source>
</evidence>
<evidence type="ECO:0000256" key="9">
    <source>
        <dbReference type="ARBA" id="ARBA00022989"/>
    </source>
</evidence>
<evidence type="ECO:0000256" key="6">
    <source>
        <dbReference type="ARBA" id="ARBA00022679"/>
    </source>
</evidence>
<accession>A0A517LLQ8</accession>
<evidence type="ECO:0000256" key="10">
    <source>
        <dbReference type="ARBA" id="ARBA00023136"/>
    </source>
</evidence>
<keyword evidence="10" id="KW-0472">Membrane</keyword>
<comment type="similarity">
    <text evidence="3">Belongs to the glycosyltransferase 22 family. PIGB subfamily.</text>
</comment>
<gene>
    <name evidence="14" type="ORF">FKW77_007146</name>
</gene>
<evidence type="ECO:0000313" key="14">
    <source>
        <dbReference type="EMBL" id="QDS76582.1"/>
    </source>
</evidence>
<evidence type="ECO:0000256" key="4">
    <source>
        <dbReference type="ARBA" id="ARBA00022502"/>
    </source>
</evidence>
<keyword evidence="4" id="KW-0337">GPI-anchor biosynthesis</keyword>
<evidence type="ECO:0000256" key="2">
    <source>
        <dbReference type="ARBA" id="ARBA00004687"/>
    </source>
</evidence>
<dbReference type="GO" id="GO:0000026">
    <property type="term" value="F:alpha-1,2-mannosyltransferase activity"/>
    <property type="evidence" value="ECO:0007669"/>
    <property type="project" value="TreeGrafter"/>
</dbReference>
<dbReference type="GO" id="GO:0006506">
    <property type="term" value="P:GPI anchor biosynthetic process"/>
    <property type="evidence" value="ECO:0007669"/>
    <property type="project" value="UniProtKB-UniPathway"/>
</dbReference>
<keyword evidence="8 12" id="KW-0256">Endoplasmic reticulum</keyword>
<evidence type="ECO:0000256" key="13">
    <source>
        <dbReference type="SAM" id="MobiDB-lite"/>
    </source>
</evidence>
<evidence type="ECO:0000256" key="1">
    <source>
        <dbReference type="ARBA" id="ARBA00004477"/>
    </source>
</evidence>
<comment type="function">
    <text evidence="11">Mannosyltransferase involved in glycosylphosphatidylinositol-anchor biosynthesis. Transfers the third mannose to Man2-GlcN-acyl-PI during GPI precursor assembly.</text>
</comment>
<keyword evidence="15" id="KW-1185">Reference proteome</keyword>
<dbReference type="Proteomes" id="UP000316270">
    <property type="component" value="Chromosome 15"/>
</dbReference>
<evidence type="ECO:0000256" key="5">
    <source>
        <dbReference type="ARBA" id="ARBA00022676"/>
    </source>
</evidence>
<dbReference type="PANTHER" id="PTHR22760">
    <property type="entry name" value="GLYCOSYLTRANSFERASE"/>
    <property type="match status" value="1"/>
</dbReference>
<dbReference type="GO" id="GO:0005789">
    <property type="term" value="C:endoplasmic reticulum membrane"/>
    <property type="evidence" value="ECO:0007669"/>
    <property type="project" value="UniProtKB-SubCell"/>
</dbReference>
<evidence type="ECO:0000256" key="3">
    <source>
        <dbReference type="ARBA" id="ARBA00006065"/>
    </source>
</evidence>
<dbReference type="EC" id="2.4.1.-" evidence="12"/>
<evidence type="ECO:0000256" key="12">
    <source>
        <dbReference type="RuleBase" id="RU363075"/>
    </source>
</evidence>
<dbReference type="EMBL" id="CP042199">
    <property type="protein sequence ID" value="QDS76582.1"/>
    <property type="molecule type" value="Genomic_DNA"/>
</dbReference>
<proteinExistence type="inferred from homology"/>
<keyword evidence="5 12" id="KW-0328">Glycosyltransferase</keyword>
<evidence type="ECO:0000313" key="15">
    <source>
        <dbReference type="Proteomes" id="UP000316270"/>
    </source>
</evidence>
<name>A0A517LLQ8_9PEZI</name>
<reference evidence="14 15" key="1">
    <citation type="submission" date="2019-07" db="EMBL/GenBank/DDBJ databases">
        <title>Finished genome of Venturia effusa.</title>
        <authorList>
            <person name="Young C.A."/>
            <person name="Cox M.P."/>
            <person name="Ganley A.R.D."/>
            <person name="David W.J."/>
        </authorList>
    </citation>
    <scope>NUCLEOTIDE SEQUENCE [LARGE SCALE GENOMIC DNA]</scope>
    <source>
        <strain evidence="15">albino</strain>
    </source>
</reference>
<evidence type="ECO:0000256" key="11">
    <source>
        <dbReference type="ARBA" id="ARBA00024708"/>
    </source>
</evidence>
<dbReference type="STRING" id="50376.A0A517LLQ8"/>
<dbReference type="OrthoDB" id="3944331at2759"/>
<keyword evidence="7" id="KW-0812">Transmembrane</keyword>